<evidence type="ECO:0000256" key="1">
    <source>
        <dbReference type="PIRNR" id="PIRNR012524"/>
    </source>
</evidence>
<feature type="domain" description="Conserved virulence factor B second S1" evidence="3">
    <location>
        <begin position="85"/>
        <end position="146"/>
    </location>
</feature>
<dbReference type="Gene3D" id="2.40.50.140">
    <property type="entry name" value="Nucleic acid-binding proteins"/>
    <property type="match status" value="2"/>
</dbReference>
<dbReference type="InterPro" id="IPR036388">
    <property type="entry name" value="WH-like_DNA-bd_sf"/>
</dbReference>
<evidence type="ECO:0000259" key="4">
    <source>
        <dbReference type="Pfam" id="PF21543"/>
    </source>
</evidence>
<dbReference type="Proteomes" id="UP000019050">
    <property type="component" value="Unassembled WGS sequence"/>
</dbReference>
<dbReference type="PANTHER" id="PTHR37296:SF1">
    <property type="entry name" value="CONSERVED VIRULENCE FACTOR B"/>
    <property type="match status" value="1"/>
</dbReference>
<dbReference type="InterPro" id="IPR014464">
    <property type="entry name" value="CvfB_fam"/>
</dbReference>
<dbReference type="Gene3D" id="2.40.50.330">
    <property type="match status" value="1"/>
</dbReference>
<feature type="domain" description="Conserved virulence factor B-like winged helix" evidence="2">
    <location>
        <begin position="239"/>
        <end position="297"/>
    </location>
</feature>
<gene>
    <name evidence="5" type="ORF">GCWU000182_000185</name>
</gene>
<dbReference type="PIRSF" id="PIRSF012524">
    <property type="entry name" value="YitL_S1"/>
    <property type="match status" value="1"/>
</dbReference>
<dbReference type="STRING" id="592010.GCWU000182_000185"/>
<comment type="caution">
    <text evidence="5">The sequence shown here is derived from an EMBL/GenBank/DDBJ whole genome shotgun (WGS) entry which is preliminary data.</text>
</comment>
<evidence type="ECO:0000259" key="3">
    <source>
        <dbReference type="Pfam" id="PF21191"/>
    </source>
</evidence>
<feature type="domain" description="Conserved virulence factor B third S1" evidence="4">
    <location>
        <begin position="153"/>
        <end position="227"/>
    </location>
</feature>
<accession>W1Q5J6</accession>
<dbReference type="Gene3D" id="1.10.10.10">
    <property type="entry name" value="Winged helix-like DNA-binding domain superfamily/Winged helix DNA-binding domain"/>
    <property type="match status" value="1"/>
</dbReference>
<dbReference type="Pfam" id="PF17783">
    <property type="entry name" value="WHD_CvfB"/>
    <property type="match status" value="1"/>
</dbReference>
<evidence type="ECO:0000259" key="2">
    <source>
        <dbReference type="Pfam" id="PF17783"/>
    </source>
</evidence>
<keyword evidence="6" id="KW-1185">Reference proteome</keyword>
<dbReference type="PANTHER" id="PTHR37296">
    <property type="entry name" value="CONSERVED VIRULENCE FACTOR B"/>
    <property type="match status" value="1"/>
</dbReference>
<dbReference type="EMBL" id="ACIN03000001">
    <property type="protein sequence ID" value="ESK66497.1"/>
    <property type="molecule type" value="Genomic_DNA"/>
</dbReference>
<dbReference type="Pfam" id="PF21191">
    <property type="entry name" value="CvfB_1st"/>
    <property type="match status" value="1"/>
</dbReference>
<protein>
    <submittedName>
        <fullName evidence="5">Virulence factor B family protein</fullName>
    </submittedName>
</protein>
<dbReference type="InterPro" id="IPR048588">
    <property type="entry name" value="CvfB_S1_2nd"/>
</dbReference>
<dbReference type="InterPro" id="IPR012340">
    <property type="entry name" value="NA-bd_OB-fold"/>
</dbReference>
<reference evidence="5" key="1">
    <citation type="submission" date="2013-06" db="EMBL/GenBank/DDBJ databases">
        <authorList>
            <person name="Weinstock G."/>
            <person name="Sodergren E."/>
            <person name="Clifton S."/>
            <person name="Fulton L."/>
            <person name="Fulton B."/>
            <person name="Courtney L."/>
            <person name="Fronick C."/>
            <person name="Harrison M."/>
            <person name="Strong C."/>
            <person name="Farmer C."/>
            <person name="Delahaunty K."/>
            <person name="Markovic C."/>
            <person name="Hall O."/>
            <person name="Minx P."/>
            <person name="Tomlinson C."/>
            <person name="Mitreva M."/>
            <person name="Nelson J."/>
            <person name="Hou S."/>
            <person name="Wollam A."/>
            <person name="Pepin K.H."/>
            <person name="Johnson M."/>
            <person name="Bhonagiri V."/>
            <person name="Nash W.E."/>
            <person name="Warren W."/>
            <person name="Chinwalla A."/>
            <person name="Mardis E.R."/>
            <person name="Wilson R.K."/>
        </authorList>
    </citation>
    <scope>NUCLEOTIDE SEQUENCE [LARGE SCALE GENOMIC DNA]</scope>
    <source>
        <strain evidence="5">ATCC 49176</strain>
    </source>
</reference>
<dbReference type="eggNOG" id="COG2996">
    <property type="taxonomic scope" value="Bacteria"/>
</dbReference>
<dbReference type="HOGENOM" id="CLU_064885_0_0_9"/>
<sequence length="316" mass="35324">MLKCRRKKGGDEVVRYGQIVKARISDKNERHFFAQYEGETFTVLPGQIDIQKYQVGDQIEGLIYETKARKKVIQVDLPTIRPEIYGWGSVVSTRKDLGVFVDIGLQDKEVVVSLDDLPLNTALWPKKGDRLFLTYQVDAKNRFWGKLIEPEAMQAYFKRAARAMKNLNVTATVYKVKLAGSLCITDGGHSAFLHESETLDTPRLGQVLQARIIGVREDGGLNLSVKPRAYEALDDDAGMIQAILRKAPGHYLPLYDKSDPATIQAQLGISKAQFKRAVGTLMKQGLIRQVKGDGLYLTQVQDSSSETDSLGNDYEI</sequence>
<dbReference type="InterPro" id="IPR040764">
    <property type="entry name" value="CvfB_WH"/>
</dbReference>
<proteinExistence type="inferred from homology"/>
<evidence type="ECO:0000313" key="6">
    <source>
        <dbReference type="Proteomes" id="UP000019050"/>
    </source>
</evidence>
<evidence type="ECO:0000313" key="5">
    <source>
        <dbReference type="EMBL" id="ESK66497.1"/>
    </source>
</evidence>
<dbReference type="Pfam" id="PF21543">
    <property type="entry name" value="CvfB_2nd"/>
    <property type="match status" value="1"/>
</dbReference>
<dbReference type="InterPro" id="IPR048587">
    <property type="entry name" value="CvfB_S1_3rd"/>
</dbReference>
<comment type="similarity">
    <text evidence="1">Belongs to the CvfB family.</text>
</comment>
<dbReference type="AlphaFoldDB" id="W1Q5J6"/>
<name>W1Q5J6_ABIDE</name>
<organism evidence="5 6">
    <name type="scientific">Abiotrophia defectiva ATCC 49176</name>
    <dbReference type="NCBI Taxonomy" id="592010"/>
    <lineage>
        <taxon>Bacteria</taxon>
        <taxon>Bacillati</taxon>
        <taxon>Bacillota</taxon>
        <taxon>Bacilli</taxon>
        <taxon>Lactobacillales</taxon>
        <taxon>Aerococcaceae</taxon>
        <taxon>Abiotrophia</taxon>
    </lineage>
</organism>